<comment type="caution">
    <text evidence="1">The sequence shown here is derived from an EMBL/GenBank/DDBJ whole genome shotgun (WGS) entry which is preliminary data.</text>
</comment>
<evidence type="ECO:0000313" key="1">
    <source>
        <dbReference type="EMBL" id="GAA4753895.1"/>
    </source>
</evidence>
<sequence>MWFGSIITKISSMQSAASTAAIVCSMIGFPAMRASCLGIPSPARTPTPPARMTATVLKRCPVDMDRSLTGGARRAADHRPREEAEGAALRRVRGGLDTVPGQPLRGGVETEGVWWCPGIPESPW</sequence>
<dbReference type="Proteomes" id="UP001500121">
    <property type="component" value="Unassembled WGS sequence"/>
</dbReference>
<accession>A0ABP8ZDL7</accession>
<proteinExistence type="predicted"/>
<protein>
    <submittedName>
        <fullName evidence="1">Uncharacterized protein</fullName>
    </submittedName>
</protein>
<evidence type="ECO:0000313" key="2">
    <source>
        <dbReference type="Proteomes" id="UP001500121"/>
    </source>
</evidence>
<dbReference type="EMBL" id="BAABLP010000006">
    <property type="protein sequence ID" value="GAA4753895.1"/>
    <property type="molecule type" value="Genomic_DNA"/>
</dbReference>
<keyword evidence="2" id="KW-1185">Reference proteome</keyword>
<organism evidence="1 2">
    <name type="scientific">Amnibacterium soli</name>
    <dbReference type="NCBI Taxonomy" id="1282736"/>
    <lineage>
        <taxon>Bacteria</taxon>
        <taxon>Bacillati</taxon>
        <taxon>Actinomycetota</taxon>
        <taxon>Actinomycetes</taxon>
        <taxon>Micrococcales</taxon>
        <taxon>Microbacteriaceae</taxon>
        <taxon>Amnibacterium</taxon>
    </lineage>
</organism>
<reference evidence="2" key="1">
    <citation type="journal article" date="2019" name="Int. J. Syst. Evol. Microbiol.">
        <title>The Global Catalogue of Microorganisms (GCM) 10K type strain sequencing project: providing services to taxonomists for standard genome sequencing and annotation.</title>
        <authorList>
            <consortium name="The Broad Institute Genomics Platform"/>
            <consortium name="The Broad Institute Genome Sequencing Center for Infectious Disease"/>
            <person name="Wu L."/>
            <person name="Ma J."/>
        </authorList>
    </citation>
    <scope>NUCLEOTIDE SEQUENCE [LARGE SCALE GENOMIC DNA]</scope>
    <source>
        <strain evidence="2">JCM 19015</strain>
    </source>
</reference>
<name>A0ABP8ZDL7_9MICO</name>
<gene>
    <name evidence="1" type="ORF">GCM10025783_28530</name>
</gene>